<comment type="similarity">
    <text evidence="2">Belongs to the bacterial solute-binding protein 1 family.</text>
</comment>
<dbReference type="RefSeq" id="WP_130967977.1">
    <property type="nucleotide sequence ID" value="NZ_SIXI01000003.1"/>
</dbReference>
<dbReference type="OrthoDB" id="9804061at2"/>
<name>A0A4Q9GZQ4_9BURK</name>
<dbReference type="Gene3D" id="3.40.190.10">
    <property type="entry name" value="Periplasmic binding protein-like II"/>
    <property type="match status" value="2"/>
</dbReference>
<dbReference type="PANTHER" id="PTHR43649:SF12">
    <property type="entry name" value="DIACETYLCHITOBIOSE BINDING PROTEIN DASA"/>
    <property type="match status" value="1"/>
</dbReference>
<protein>
    <submittedName>
        <fullName evidence="3">Sugar ABC transporter substrate-binding protein</fullName>
    </submittedName>
</protein>
<evidence type="ECO:0000313" key="4">
    <source>
        <dbReference type="Proteomes" id="UP000292120"/>
    </source>
</evidence>
<keyword evidence="4" id="KW-1185">Reference proteome</keyword>
<dbReference type="SUPFAM" id="SSF53850">
    <property type="entry name" value="Periplasmic binding protein-like II"/>
    <property type="match status" value="1"/>
</dbReference>
<dbReference type="InterPro" id="IPR050490">
    <property type="entry name" value="Bact_solute-bd_prot1"/>
</dbReference>
<dbReference type="EMBL" id="SIXI01000003">
    <property type="protein sequence ID" value="TBO31524.1"/>
    <property type="molecule type" value="Genomic_DNA"/>
</dbReference>
<dbReference type="GO" id="GO:0042597">
    <property type="term" value="C:periplasmic space"/>
    <property type="evidence" value="ECO:0007669"/>
    <property type="project" value="UniProtKB-SubCell"/>
</dbReference>
<comment type="caution">
    <text evidence="3">The sequence shown here is derived from an EMBL/GenBank/DDBJ whole genome shotgun (WGS) entry which is preliminary data.</text>
</comment>
<organism evidence="3 4">
    <name type="scientific">Aquabacterium lacunae</name>
    <dbReference type="NCBI Taxonomy" id="2528630"/>
    <lineage>
        <taxon>Bacteria</taxon>
        <taxon>Pseudomonadati</taxon>
        <taxon>Pseudomonadota</taxon>
        <taxon>Betaproteobacteria</taxon>
        <taxon>Burkholderiales</taxon>
        <taxon>Aquabacterium</taxon>
    </lineage>
</organism>
<accession>A0A4Q9GZQ4</accession>
<proteinExistence type="inferred from homology"/>
<dbReference type="Pfam" id="PF01547">
    <property type="entry name" value="SBP_bac_1"/>
    <property type="match status" value="1"/>
</dbReference>
<comment type="subcellular location">
    <subcellularLocation>
        <location evidence="1">Periplasm</location>
    </subcellularLocation>
</comment>
<evidence type="ECO:0000313" key="3">
    <source>
        <dbReference type="EMBL" id="TBO31524.1"/>
    </source>
</evidence>
<dbReference type="InterPro" id="IPR006059">
    <property type="entry name" value="SBP"/>
</dbReference>
<dbReference type="PANTHER" id="PTHR43649">
    <property type="entry name" value="ARABINOSE-BINDING PROTEIN-RELATED"/>
    <property type="match status" value="1"/>
</dbReference>
<reference evidence="3 4" key="1">
    <citation type="submission" date="2019-02" db="EMBL/GenBank/DDBJ databases">
        <title>Aquabacterium sp. strain KMB7.</title>
        <authorList>
            <person name="Chen W.-M."/>
        </authorList>
    </citation>
    <scope>NUCLEOTIDE SEQUENCE [LARGE SCALE GENOMIC DNA]</scope>
    <source>
        <strain evidence="3 4">KMB7</strain>
    </source>
</reference>
<evidence type="ECO:0000256" key="2">
    <source>
        <dbReference type="ARBA" id="ARBA00008520"/>
    </source>
</evidence>
<dbReference type="CDD" id="cd13585">
    <property type="entry name" value="PBP2_TMBP_like"/>
    <property type="match status" value="1"/>
</dbReference>
<gene>
    <name evidence="3" type="ORF">EYS42_07750</name>
</gene>
<dbReference type="Proteomes" id="UP000292120">
    <property type="component" value="Unassembled WGS sequence"/>
</dbReference>
<evidence type="ECO:0000256" key="1">
    <source>
        <dbReference type="ARBA" id="ARBA00004418"/>
    </source>
</evidence>
<dbReference type="AlphaFoldDB" id="A0A4Q9GZQ4"/>
<sequence>MVMPLAASAAELVVATVNNGHMITLQGLSQEFEKANPGVKIRWVTLDEEPLRQQVATDIATRAGKFDVLTIGSLEAPLWGKKGWLAPIQPDAAWQVDDLLPTVRSALTVDGQLMAAPFYGESSMTMVRSDLMAQAGVKLPLHPTWAQIRDAAARLHNPARGVYGICLRGKAGWGANISLISTMVNTHGGQWFDMKWQPQLTTRPWKEAVSLYADLLRKYGPPGAVANNYNENLTLFSEGKCAIWVDATVAGGFVDNPKRSKVAGKVAFLHAPVASTPKGASWLWVWALAVPTSSKQQPQAQAFVRWATSKTYLQRVAATQGWGSVPGGTRFSTYANPAFRQQARHAAIEEEALAKADPRDSTLPKSPYSGIQFPIMPEFQSIGTAVGQQLASLLTDPVTVDEVLARSQALVVRRMKESDTTR</sequence>